<dbReference type="Proteomes" id="UP001432027">
    <property type="component" value="Unassembled WGS sequence"/>
</dbReference>
<feature type="chain" id="PRO_5043439517" description="Secreted protein" evidence="2">
    <location>
        <begin position="18"/>
        <end position="126"/>
    </location>
</feature>
<sequence length="126" mass="13964">MRLLWSVLLLFDAGIAAMSVIESYERHLNDLTPPALMKTSPRDPMRVKRYKCVEEYVDLPVSSTSESLSLFSRPLPPLSHNTDNNEDGEMRRVEADHGVINSDFGVAPRFTISRNTAGGADSGAQQ</sequence>
<protein>
    <recommendedName>
        <fullName evidence="5">Secreted protein</fullName>
    </recommendedName>
</protein>
<gene>
    <name evidence="3" type="ORF">PENTCL1PPCAC_2926</name>
</gene>
<evidence type="ECO:0000313" key="4">
    <source>
        <dbReference type="Proteomes" id="UP001432027"/>
    </source>
</evidence>
<name>A0AAV5SMB8_9BILA</name>
<feature type="signal peptide" evidence="2">
    <location>
        <begin position="1"/>
        <end position="17"/>
    </location>
</feature>
<keyword evidence="2" id="KW-0732">Signal</keyword>
<reference evidence="3" key="1">
    <citation type="submission" date="2023-10" db="EMBL/GenBank/DDBJ databases">
        <title>Genome assembly of Pristionchus species.</title>
        <authorList>
            <person name="Yoshida K."/>
            <person name="Sommer R.J."/>
        </authorList>
    </citation>
    <scope>NUCLEOTIDE SEQUENCE</scope>
    <source>
        <strain evidence="3">RS0144</strain>
    </source>
</reference>
<feature type="non-terminal residue" evidence="3">
    <location>
        <position position="126"/>
    </location>
</feature>
<feature type="region of interest" description="Disordered" evidence="1">
    <location>
        <begin position="68"/>
        <end position="89"/>
    </location>
</feature>
<dbReference type="EMBL" id="BTSX01000001">
    <property type="protein sequence ID" value="GMS80751.1"/>
    <property type="molecule type" value="Genomic_DNA"/>
</dbReference>
<evidence type="ECO:0000256" key="1">
    <source>
        <dbReference type="SAM" id="MobiDB-lite"/>
    </source>
</evidence>
<accession>A0AAV5SMB8</accession>
<evidence type="ECO:0000256" key="2">
    <source>
        <dbReference type="SAM" id="SignalP"/>
    </source>
</evidence>
<organism evidence="3 4">
    <name type="scientific">Pristionchus entomophagus</name>
    <dbReference type="NCBI Taxonomy" id="358040"/>
    <lineage>
        <taxon>Eukaryota</taxon>
        <taxon>Metazoa</taxon>
        <taxon>Ecdysozoa</taxon>
        <taxon>Nematoda</taxon>
        <taxon>Chromadorea</taxon>
        <taxon>Rhabditida</taxon>
        <taxon>Rhabditina</taxon>
        <taxon>Diplogasteromorpha</taxon>
        <taxon>Diplogasteroidea</taxon>
        <taxon>Neodiplogasteridae</taxon>
        <taxon>Pristionchus</taxon>
    </lineage>
</organism>
<keyword evidence="4" id="KW-1185">Reference proteome</keyword>
<dbReference type="AlphaFoldDB" id="A0AAV5SMB8"/>
<proteinExistence type="predicted"/>
<comment type="caution">
    <text evidence="3">The sequence shown here is derived from an EMBL/GenBank/DDBJ whole genome shotgun (WGS) entry which is preliminary data.</text>
</comment>
<evidence type="ECO:0008006" key="5">
    <source>
        <dbReference type="Google" id="ProtNLM"/>
    </source>
</evidence>
<evidence type="ECO:0000313" key="3">
    <source>
        <dbReference type="EMBL" id="GMS80751.1"/>
    </source>
</evidence>